<dbReference type="AlphaFoldDB" id="A0A1K1RWU0"/>
<dbReference type="EMBL" id="FPJE01000039">
    <property type="protein sequence ID" value="SFW76643.1"/>
    <property type="molecule type" value="Genomic_DNA"/>
</dbReference>
<accession>A0A1K1RWU0</accession>
<proteinExistence type="predicted"/>
<keyword evidence="2" id="KW-1185">Reference proteome</keyword>
<protein>
    <submittedName>
        <fullName evidence="1">Uncharacterized protein</fullName>
    </submittedName>
</protein>
<evidence type="ECO:0000313" key="2">
    <source>
        <dbReference type="Proteomes" id="UP000182248"/>
    </source>
</evidence>
<organism evidence="1 2">
    <name type="scientific">Sinomicrobium oceani</name>
    <dbReference type="NCBI Taxonomy" id="1150368"/>
    <lineage>
        <taxon>Bacteria</taxon>
        <taxon>Pseudomonadati</taxon>
        <taxon>Bacteroidota</taxon>
        <taxon>Flavobacteriia</taxon>
        <taxon>Flavobacteriales</taxon>
        <taxon>Flavobacteriaceae</taxon>
        <taxon>Sinomicrobium</taxon>
    </lineage>
</organism>
<dbReference type="OrthoDB" id="47198at2"/>
<name>A0A1K1RWU0_9FLAO</name>
<gene>
    <name evidence="1" type="ORF">SAMN02927921_04145</name>
</gene>
<evidence type="ECO:0000313" key="1">
    <source>
        <dbReference type="EMBL" id="SFW76643.1"/>
    </source>
</evidence>
<dbReference type="STRING" id="1150368.SAMN02927921_04145"/>
<sequence>MPKYYVNKNAQSNGDHEVHKEGCNWLPFEENRIYLGYHSDCKSAVKEAEKHYTRVNGCYYCSEACHTG</sequence>
<reference evidence="1 2" key="1">
    <citation type="submission" date="2016-11" db="EMBL/GenBank/DDBJ databases">
        <authorList>
            <person name="Jaros S."/>
            <person name="Januszkiewicz K."/>
            <person name="Wedrychowicz H."/>
        </authorList>
    </citation>
    <scope>NUCLEOTIDE SEQUENCE [LARGE SCALE GENOMIC DNA]</scope>
    <source>
        <strain evidence="1 2">CGMCC 1.12145</strain>
    </source>
</reference>
<dbReference type="Proteomes" id="UP000182248">
    <property type="component" value="Unassembled WGS sequence"/>
</dbReference>